<keyword evidence="1" id="KW-0238">DNA-binding</keyword>
<dbReference type="PANTHER" id="PTHR30055:SF181">
    <property type="entry name" value="BLR6905 PROTEIN"/>
    <property type="match status" value="1"/>
</dbReference>
<dbReference type="EMBL" id="VSSQ01007422">
    <property type="protein sequence ID" value="MPM35864.1"/>
    <property type="molecule type" value="Genomic_DNA"/>
</dbReference>
<reference evidence="3" key="1">
    <citation type="submission" date="2019-08" db="EMBL/GenBank/DDBJ databases">
        <authorList>
            <person name="Kucharzyk K."/>
            <person name="Murdoch R.W."/>
            <person name="Higgins S."/>
            <person name="Loffler F."/>
        </authorList>
    </citation>
    <scope>NUCLEOTIDE SEQUENCE</scope>
</reference>
<dbReference type="InterPro" id="IPR009057">
    <property type="entry name" value="Homeodomain-like_sf"/>
</dbReference>
<dbReference type="SUPFAM" id="SSF46689">
    <property type="entry name" value="Homeodomain-like"/>
    <property type="match status" value="1"/>
</dbReference>
<dbReference type="Pfam" id="PF00440">
    <property type="entry name" value="TetR_N"/>
    <property type="match status" value="1"/>
</dbReference>
<dbReference type="GO" id="GO:0003700">
    <property type="term" value="F:DNA-binding transcription factor activity"/>
    <property type="evidence" value="ECO:0007669"/>
    <property type="project" value="TreeGrafter"/>
</dbReference>
<dbReference type="InterPro" id="IPR050109">
    <property type="entry name" value="HTH-type_TetR-like_transc_reg"/>
</dbReference>
<dbReference type="PANTHER" id="PTHR30055">
    <property type="entry name" value="HTH-TYPE TRANSCRIPTIONAL REGULATOR RUTR"/>
    <property type="match status" value="1"/>
</dbReference>
<dbReference type="InterPro" id="IPR001647">
    <property type="entry name" value="HTH_TetR"/>
</dbReference>
<gene>
    <name evidence="3" type="ORF">SDC9_82458</name>
</gene>
<dbReference type="AlphaFoldDB" id="A0A644ZDA8"/>
<organism evidence="3">
    <name type="scientific">bioreactor metagenome</name>
    <dbReference type="NCBI Taxonomy" id="1076179"/>
    <lineage>
        <taxon>unclassified sequences</taxon>
        <taxon>metagenomes</taxon>
        <taxon>ecological metagenomes</taxon>
    </lineage>
</organism>
<evidence type="ECO:0000256" key="1">
    <source>
        <dbReference type="ARBA" id="ARBA00023125"/>
    </source>
</evidence>
<comment type="caution">
    <text evidence="3">The sequence shown here is derived from an EMBL/GenBank/DDBJ whole genome shotgun (WGS) entry which is preliminary data.</text>
</comment>
<evidence type="ECO:0000313" key="3">
    <source>
        <dbReference type="EMBL" id="MPM35864.1"/>
    </source>
</evidence>
<name>A0A644ZDA8_9ZZZZ</name>
<sequence length="191" mass="20857">MVEGGLRDQKRKQTAHALAKVAFDLTAERGLDGFTIDDVVNTVGVSRRTFANYFSCKEEAVTALAIEQLRDGIDSMPTVPPETPLLEWVRRLALHQLSGGMLDLLVGLRDLARKYPALRPFVENLHGEIRRTAQAVVTEQAGDATSKWTVPIMVGAAYGALIAFIDVAEPCSGTSLEDFVEEVFAKLRSGL</sequence>
<dbReference type="GO" id="GO:0000976">
    <property type="term" value="F:transcription cis-regulatory region binding"/>
    <property type="evidence" value="ECO:0007669"/>
    <property type="project" value="TreeGrafter"/>
</dbReference>
<feature type="domain" description="HTH tetR-type" evidence="2">
    <location>
        <begin position="12"/>
        <end position="72"/>
    </location>
</feature>
<dbReference type="PROSITE" id="PS50977">
    <property type="entry name" value="HTH_TETR_2"/>
    <property type="match status" value="1"/>
</dbReference>
<accession>A0A644ZDA8</accession>
<dbReference type="Gene3D" id="1.10.357.10">
    <property type="entry name" value="Tetracycline Repressor, domain 2"/>
    <property type="match status" value="1"/>
</dbReference>
<proteinExistence type="predicted"/>
<evidence type="ECO:0000259" key="2">
    <source>
        <dbReference type="PROSITE" id="PS50977"/>
    </source>
</evidence>
<protein>
    <recommendedName>
        <fullName evidence="2">HTH tetR-type domain-containing protein</fullName>
    </recommendedName>
</protein>